<dbReference type="OrthoDB" id="4301023at2759"/>
<comment type="caution">
    <text evidence="1">The sequence shown here is derived from an EMBL/GenBank/DDBJ whole genome shotgun (WGS) entry which is preliminary data.</text>
</comment>
<dbReference type="AlphaFoldDB" id="A0A9W9WC14"/>
<gene>
    <name evidence="1" type="ORF">N7509_001090</name>
</gene>
<dbReference type="GeneID" id="81364707"/>
<evidence type="ECO:0000313" key="1">
    <source>
        <dbReference type="EMBL" id="KAJ5414463.1"/>
    </source>
</evidence>
<reference evidence="1" key="1">
    <citation type="submission" date="2022-12" db="EMBL/GenBank/DDBJ databases">
        <authorList>
            <person name="Petersen C."/>
        </authorList>
    </citation>
    <scope>NUCLEOTIDE SEQUENCE</scope>
    <source>
        <strain evidence="1">IBT 29677</strain>
    </source>
</reference>
<proteinExistence type="predicted"/>
<evidence type="ECO:0000313" key="2">
    <source>
        <dbReference type="Proteomes" id="UP001147747"/>
    </source>
</evidence>
<name>A0A9W9WC14_9EURO</name>
<dbReference type="Proteomes" id="UP001147747">
    <property type="component" value="Unassembled WGS sequence"/>
</dbReference>
<reference evidence="1" key="2">
    <citation type="journal article" date="2023" name="IMA Fungus">
        <title>Comparative genomic study of the Penicillium genus elucidates a diverse pangenome and 15 lateral gene transfer events.</title>
        <authorList>
            <person name="Petersen C."/>
            <person name="Sorensen T."/>
            <person name="Nielsen M.R."/>
            <person name="Sondergaard T.E."/>
            <person name="Sorensen J.L."/>
            <person name="Fitzpatrick D.A."/>
            <person name="Frisvad J.C."/>
            <person name="Nielsen K.L."/>
        </authorList>
    </citation>
    <scope>NUCLEOTIDE SEQUENCE</scope>
    <source>
        <strain evidence="1">IBT 29677</strain>
    </source>
</reference>
<protein>
    <submittedName>
        <fullName evidence="1">Uncharacterized protein</fullName>
    </submittedName>
</protein>
<dbReference type="EMBL" id="JAPZBU010000003">
    <property type="protein sequence ID" value="KAJ5414463.1"/>
    <property type="molecule type" value="Genomic_DNA"/>
</dbReference>
<accession>A0A9W9WC14</accession>
<sequence length="87" mass="9710">MTTEQTESGIWILDDTGKSLKFVFEEELENATEADASTEAKVTPAEVIAKYLSNLSASQKTMQDKLYALGWDDVAIYNMLTLLESQQ</sequence>
<organism evidence="1 2">
    <name type="scientific">Penicillium cosmopolitanum</name>
    <dbReference type="NCBI Taxonomy" id="1131564"/>
    <lineage>
        <taxon>Eukaryota</taxon>
        <taxon>Fungi</taxon>
        <taxon>Dikarya</taxon>
        <taxon>Ascomycota</taxon>
        <taxon>Pezizomycotina</taxon>
        <taxon>Eurotiomycetes</taxon>
        <taxon>Eurotiomycetidae</taxon>
        <taxon>Eurotiales</taxon>
        <taxon>Aspergillaceae</taxon>
        <taxon>Penicillium</taxon>
    </lineage>
</organism>
<keyword evidence="2" id="KW-1185">Reference proteome</keyword>
<dbReference type="RefSeq" id="XP_056494309.1">
    <property type="nucleotide sequence ID" value="XM_056625727.1"/>
</dbReference>